<dbReference type="EMBL" id="BMVX01000028">
    <property type="protein sequence ID" value="GGZ89904.1"/>
    <property type="molecule type" value="Genomic_DNA"/>
</dbReference>
<name>A0A918R7J9_9ACTN</name>
<gene>
    <name evidence="1" type="ORF">GCM10010371_57240</name>
</gene>
<reference evidence="1" key="1">
    <citation type="journal article" date="2014" name="Int. J. Syst. Evol. Microbiol.">
        <title>Complete genome sequence of Corynebacterium casei LMG S-19264T (=DSM 44701T), isolated from a smear-ripened cheese.</title>
        <authorList>
            <consortium name="US DOE Joint Genome Institute (JGI-PGF)"/>
            <person name="Walter F."/>
            <person name="Albersmeier A."/>
            <person name="Kalinowski J."/>
            <person name="Ruckert C."/>
        </authorList>
    </citation>
    <scope>NUCLEOTIDE SEQUENCE</scope>
    <source>
        <strain evidence="1">JCM 4834</strain>
    </source>
</reference>
<evidence type="ECO:0000313" key="1">
    <source>
        <dbReference type="EMBL" id="GGZ89904.1"/>
    </source>
</evidence>
<reference evidence="1" key="2">
    <citation type="submission" date="2020-09" db="EMBL/GenBank/DDBJ databases">
        <authorList>
            <person name="Sun Q."/>
            <person name="Ohkuma M."/>
        </authorList>
    </citation>
    <scope>NUCLEOTIDE SEQUENCE</scope>
    <source>
        <strain evidence="1">JCM 4834</strain>
    </source>
</reference>
<proteinExistence type="predicted"/>
<accession>A0A918R7J9</accession>
<sequence>MADYDTLTTGPLDLIAECVASIWNDCPTAPTHLVFRTDIAGQACHLRPVRRVERGYVLAEHGPEFDVEVWAGNTPWLPWDELERLVGQQKRHPALARESGGWWRLALHPLGDRAEWDIEQDYEAHAVVQSPDAGARDAARGKEILLSHLAAVRDGRRVEDVLAEHDGHDLAVGDGEGGDLRVLNEDDDPAEHAESLIECRSCQTDPSVQWERGGNTLAVGGPLIRVGHVVEAVVALLHYADGWHHASDVLERALLLLAERQQDVAFGVPEPTPVEEVDLRALDTVAGAVAAHYAAAVRFRQAAWQIADLAETRFRSQVEGRRFDTVRAWRAAAEAGTAQAA</sequence>
<dbReference type="RefSeq" id="WP_189829053.1">
    <property type="nucleotide sequence ID" value="NZ_BMVX01000028.1"/>
</dbReference>
<dbReference type="Proteomes" id="UP000634660">
    <property type="component" value="Unassembled WGS sequence"/>
</dbReference>
<protein>
    <submittedName>
        <fullName evidence="1">Uncharacterized protein</fullName>
    </submittedName>
</protein>
<evidence type="ECO:0000313" key="2">
    <source>
        <dbReference type="Proteomes" id="UP000634660"/>
    </source>
</evidence>
<comment type="caution">
    <text evidence="1">The sequence shown here is derived from an EMBL/GenBank/DDBJ whole genome shotgun (WGS) entry which is preliminary data.</text>
</comment>
<dbReference type="AlphaFoldDB" id="A0A918R7J9"/>
<organism evidence="1 2">
    <name type="scientific">Streptomyces subrutilus</name>
    <dbReference type="NCBI Taxonomy" id="36818"/>
    <lineage>
        <taxon>Bacteria</taxon>
        <taxon>Bacillati</taxon>
        <taxon>Actinomycetota</taxon>
        <taxon>Actinomycetes</taxon>
        <taxon>Kitasatosporales</taxon>
        <taxon>Streptomycetaceae</taxon>
        <taxon>Streptomyces</taxon>
    </lineage>
</organism>